<comment type="caution">
    <text evidence="4">The sequence shown here is derived from an EMBL/GenBank/DDBJ whole genome shotgun (WGS) entry which is preliminary data.</text>
</comment>
<keyword evidence="5" id="KW-1185">Reference proteome</keyword>
<dbReference type="Pfam" id="PF13862">
    <property type="entry name" value="BCCIP"/>
    <property type="match status" value="1"/>
</dbReference>
<reference evidence="5" key="1">
    <citation type="submission" date="2017-01" db="EMBL/GenBank/DDBJ databases">
        <authorList>
            <person name="Wang Y."/>
            <person name="White M."/>
            <person name="Kvist S."/>
            <person name="Moncalvo J.-M."/>
        </authorList>
    </citation>
    <scope>NUCLEOTIDE SEQUENCE [LARGE SCALE GENOMIC DNA]</scope>
    <source>
        <strain evidence="5">ID-206-W2</strain>
    </source>
</reference>
<proteinExistence type="inferred from homology"/>
<feature type="region of interest" description="Disordered" evidence="3">
    <location>
        <begin position="205"/>
        <end position="230"/>
    </location>
</feature>
<dbReference type="PANTHER" id="PTHR13261:SF0">
    <property type="entry name" value="BRCA2 AND CDKN1A-INTERACTING PROTEIN"/>
    <property type="match status" value="1"/>
</dbReference>
<evidence type="ECO:0000256" key="3">
    <source>
        <dbReference type="SAM" id="MobiDB-lite"/>
    </source>
</evidence>
<keyword evidence="2" id="KW-0653">Protein transport</keyword>
<evidence type="ECO:0000256" key="2">
    <source>
        <dbReference type="PIRNR" id="PIRNR028983"/>
    </source>
</evidence>
<dbReference type="PIRSF" id="PIRSF028983">
    <property type="entry name" value="BCP1"/>
    <property type="match status" value="1"/>
</dbReference>
<keyword evidence="2" id="KW-0539">Nucleus</keyword>
<evidence type="ECO:0000256" key="1">
    <source>
        <dbReference type="ARBA" id="ARBA00006781"/>
    </source>
</evidence>
<name>A0A1R1Y909_9FUNG</name>
<accession>A0A1R1Y909</accession>
<dbReference type="PANTHER" id="PTHR13261">
    <property type="entry name" value="BRCA2 AND CDKN1A INTERACTING PROTEIN"/>
    <property type="match status" value="1"/>
</dbReference>
<protein>
    <recommendedName>
        <fullName evidence="2">Protein BCP1</fullName>
    </recommendedName>
</protein>
<dbReference type="InterPro" id="IPR025602">
    <property type="entry name" value="BCP1_family"/>
</dbReference>
<gene>
    <name evidence="4" type="ORF">AYI69_g5010</name>
</gene>
<evidence type="ECO:0000313" key="4">
    <source>
        <dbReference type="EMBL" id="OMJ23383.1"/>
    </source>
</evidence>
<dbReference type="GO" id="GO:0005634">
    <property type="term" value="C:nucleus"/>
    <property type="evidence" value="ECO:0007669"/>
    <property type="project" value="UniProtKB-SubCell"/>
</dbReference>
<dbReference type="AlphaFoldDB" id="A0A1R1Y909"/>
<dbReference type="Proteomes" id="UP000187429">
    <property type="component" value="Unassembled WGS sequence"/>
</dbReference>
<comment type="similarity">
    <text evidence="1 2">Belongs to the BCP1 family.</text>
</comment>
<organism evidence="4 5">
    <name type="scientific">Smittium culicis</name>
    <dbReference type="NCBI Taxonomy" id="133412"/>
    <lineage>
        <taxon>Eukaryota</taxon>
        <taxon>Fungi</taxon>
        <taxon>Fungi incertae sedis</taxon>
        <taxon>Zoopagomycota</taxon>
        <taxon>Kickxellomycotina</taxon>
        <taxon>Harpellomycetes</taxon>
        <taxon>Harpellales</taxon>
        <taxon>Legeriomycetaceae</taxon>
        <taxon>Smittium</taxon>
    </lineage>
</organism>
<feature type="region of interest" description="Disordered" evidence="3">
    <location>
        <begin position="1"/>
        <end position="29"/>
    </location>
</feature>
<sequence>MSKRSHSDIAEKISHIDSDMESGNDSGDSSDMDIVNVDFDFFDPKDIDFHAIKRMMATMFGDDQELFNTSELAELITEQKLIGSTVKVSGEDDPYAIFTVLNMTTLKDKQVIKQIKEYLISKSSKASDQQLHENLSSILNNNDKHVGLLINERLTNMPAQIVPPMLKMLVEELDWAIKDSEPYNFEYYIMLAPIYQEIAPTVSEDEDNHQGANNELMPGQSSTGFGRKKKSRTDTTTFYFHPEDEFIEPLVTHKFDFKFSKSSARAPETRNTFTEFGISPLKRCFIIHKSQLLPIYNKIEQIFKS</sequence>
<dbReference type="EMBL" id="LSSM01002034">
    <property type="protein sequence ID" value="OMJ23383.1"/>
    <property type="molecule type" value="Genomic_DNA"/>
</dbReference>
<keyword evidence="2" id="KW-0813">Transport</keyword>
<evidence type="ECO:0000313" key="5">
    <source>
        <dbReference type="Proteomes" id="UP000187429"/>
    </source>
</evidence>
<dbReference type="OrthoDB" id="27543at2759"/>
<dbReference type="GO" id="GO:0015031">
    <property type="term" value="P:protein transport"/>
    <property type="evidence" value="ECO:0007669"/>
    <property type="project" value="UniProtKB-KW"/>
</dbReference>
<feature type="compositionally biased region" description="Basic and acidic residues" evidence="3">
    <location>
        <begin position="1"/>
        <end position="18"/>
    </location>
</feature>
<comment type="function">
    <text evidence="2">Involved in nuclear export, actin cytoskeleton organization and vesicular transport.</text>
</comment>
<comment type="subcellular location">
    <subcellularLocation>
        <location evidence="2">Nucleus</location>
    </subcellularLocation>
</comment>